<dbReference type="VEuPathDB" id="TrichDB:TVAG_137240"/>
<dbReference type="SMR" id="A2FNS6"/>
<feature type="repeat" description="ANK" evidence="1">
    <location>
        <begin position="350"/>
        <end position="382"/>
    </location>
</feature>
<dbReference type="eggNOG" id="KOG4412">
    <property type="taxonomic scope" value="Eukaryota"/>
</dbReference>
<organism evidence="3 4">
    <name type="scientific">Trichomonas vaginalis (strain ATCC PRA-98 / G3)</name>
    <dbReference type="NCBI Taxonomy" id="412133"/>
    <lineage>
        <taxon>Eukaryota</taxon>
        <taxon>Metamonada</taxon>
        <taxon>Parabasalia</taxon>
        <taxon>Trichomonadida</taxon>
        <taxon>Trichomonadidae</taxon>
        <taxon>Trichomonas</taxon>
    </lineage>
</organism>
<proteinExistence type="predicted"/>
<dbReference type="PANTHER" id="PTHR24182:SF13">
    <property type="entry name" value="LD18443P"/>
    <property type="match status" value="1"/>
</dbReference>
<dbReference type="InterPro" id="IPR036770">
    <property type="entry name" value="Ankyrin_rpt-contain_sf"/>
</dbReference>
<dbReference type="Pfam" id="PF12796">
    <property type="entry name" value="Ank_2"/>
    <property type="match status" value="1"/>
</dbReference>
<dbReference type="STRING" id="5722.A2FNS6"/>
<dbReference type="AlphaFoldDB" id="A2FNS6"/>
<evidence type="ECO:0000256" key="1">
    <source>
        <dbReference type="PROSITE-ProRule" id="PRU00023"/>
    </source>
</evidence>
<evidence type="ECO:0000313" key="4">
    <source>
        <dbReference type="Proteomes" id="UP000001542"/>
    </source>
</evidence>
<dbReference type="InParanoid" id="A2FNS6"/>
<dbReference type="Proteomes" id="UP000001542">
    <property type="component" value="Unassembled WGS sequence"/>
</dbReference>
<evidence type="ECO:0000259" key="2">
    <source>
        <dbReference type="Pfam" id="PF11929"/>
    </source>
</evidence>
<dbReference type="SUPFAM" id="SSF48403">
    <property type="entry name" value="Ankyrin repeat"/>
    <property type="match status" value="1"/>
</dbReference>
<dbReference type="OrthoDB" id="542841at2759"/>
<keyword evidence="1" id="KW-0040">ANK repeat</keyword>
<dbReference type="InterPro" id="IPR002110">
    <property type="entry name" value="Ankyrin_rpt"/>
</dbReference>
<dbReference type="Pfam" id="PF11929">
    <property type="entry name" value="DUF3447"/>
    <property type="match status" value="1"/>
</dbReference>
<sequence>MVNDKCIKLMESNKDYIDTVREIYRLKTSDEVEIDNMYKNIKRKLIETKLISPAKVILMISIALYYNNRYIKSYWSLFKKIFEEYHPKQIVSISPLFDYLVYEEYGIIFDKENKKKFEYFKTLNCSLDFPESNTIIKAIMDDDVKLYISFTEKEGFDKNQIFKSPFNPDTIYSYFYPYIGAIRYTLIELCCYYGAVNCFKLLRTKFNSKITKECLQFSFLSGNPDILNECLKYQKPDWWSMEYAIISHNIDFVTFLMNEYNIEIKWNHINDCLKYNNIPAFLVGINNIEDKIMCKKPAMSFNIVSIYEYVPSLGGDFNGCSLHCCSGYDSPAIAEFLISNGADVNKKDVYGRTALHYAAIDNSVRTAEVLILHGVDINAKDKGGHTALFYAENYNNEEISDFLISHGAENKSFSYNEITELHIPRDANVLCR</sequence>
<dbReference type="Gene3D" id="1.25.40.20">
    <property type="entry name" value="Ankyrin repeat-containing domain"/>
    <property type="match status" value="1"/>
</dbReference>
<dbReference type="InterPro" id="IPR020683">
    <property type="entry name" value="DUF3447"/>
</dbReference>
<dbReference type="PROSITE" id="PS50297">
    <property type="entry name" value="ANK_REP_REGION"/>
    <property type="match status" value="1"/>
</dbReference>
<dbReference type="SMART" id="SM00248">
    <property type="entry name" value="ANK"/>
    <property type="match status" value="4"/>
</dbReference>
<dbReference type="VEuPathDB" id="TrichDB:TVAGG3_0558730"/>
<accession>A2FNS6</accession>
<dbReference type="KEGG" id="tva:4751157"/>
<evidence type="ECO:0000313" key="3">
    <source>
        <dbReference type="EMBL" id="EAX93439.1"/>
    </source>
</evidence>
<dbReference type="PANTHER" id="PTHR24182">
    <property type="entry name" value="ANKYRIN REPEAT AND SOCS BOX CONTAINING 4"/>
    <property type="match status" value="1"/>
</dbReference>
<dbReference type="PROSITE" id="PS50088">
    <property type="entry name" value="ANK_REPEAT"/>
    <property type="match status" value="1"/>
</dbReference>
<name>A2FNS6_TRIV3</name>
<dbReference type="EMBL" id="DS113912">
    <property type="protein sequence ID" value="EAX93439.1"/>
    <property type="molecule type" value="Genomic_DNA"/>
</dbReference>
<gene>
    <name evidence="3" type="ORF">TVAG_137240</name>
</gene>
<dbReference type="RefSeq" id="XP_001306369.1">
    <property type="nucleotide sequence ID" value="XM_001306368.1"/>
</dbReference>
<protein>
    <recommendedName>
        <fullName evidence="2">DUF3447 domain-containing protein</fullName>
    </recommendedName>
</protein>
<keyword evidence="4" id="KW-1185">Reference proteome</keyword>
<reference evidence="3" key="2">
    <citation type="journal article" date="2007" name="Science">
        <title>Draft genome sequence of the sexually transmitted pathogen Trichomonas vaginalis.</title>
        <authorList>
            <person name="Carlton J.M."/>
            <person name="Hirt R.P."/>
            <person name="Silva J.C."/>
            <person name="Delcher A.L."/>
            <person name="Schatz M."/>
            <person name="Zhao Q."/>
            <person name="Wortman J.R."/>
            <person name="Bidwell S.L."/>
            <person name="Alsmark U.C.M."/>
            <person name="Besteiro S."/>
            <person name="Sicheritz-Ponten T."/>
            <person name="Noel C.J."/>
            <person name="Dacks J.B."/>
            <person name="Foster P.G."/>
            <person name="Simillion C."/>
            <person name="Van de Peer Y."/>
            <person name="Miranda-Saavedra D."/>
            <person name="Barton G.J."/>
            <person name="Westrop G.D."/>
            <person name="Mueller S."/>
            <person name="Dessi D."/>
            <person name="Fiori P.L."/>
            <person name="Ren Q."/>
            <person name="Paulsen I."/>
            <person name="Zhang H."/>
            <person name="Bastida-Corcuera F.D."/>
            <person name="Simoes-Barbosa A."/>
            <person name="Brown M.T."/>
            <person name="Hayes R.D."/>
            <person name="Mukherjee M."/>
            <person name="Okumura C.Y."/>
            <person name="Schneider R."/>
            <person name="Smith A.J."/>
            <person name="Vanacova S."/>
            <person name="Villalvazo M."/>
            <person name="Haas B.J."/>
            <person name="Pertea M."/>
            <person name="Feldblyum T.V."/>
            <person name="Utterback T.R."/>
            <person name="Shu C.L."/>
            <person name="Osoegawa K."/>
            <person name="de Jong P.J."/>
            <person name="Hrdy I."/>
            <person name="Horvathova L."/>
            <person name="Zubacova Z."/>
            <person name="Dolezal P."/>
            <person name="Malik S.B."/>
            <person name="Logsdon J.M. Jr."/>
            <person name="Henze K."/>
            <person name="Gupta A."/>
            <person name="Wang C.C."/>
            <person name="Dunne R.L."/>
            <person name="Upcroft J.A."/>
            <person name="Upcroft P."/>
            <person name="White O."/>
            <person name="Salzberg S.L."/>
            <person name="Tang P."/>
            <person name="Chiu C.-H."/>
            <person name="Lee Y.-S."/>
            <person name="Embley T.M."/>
            <person name="Coombs G.H."/>
            <person name="Mottram J.C."/>
            <person name="Tachezy J."/>
            <person name="Fraser-Liggett C.M."/>
            <person name="Johnson P.J."/>
        </authorList>
    </citation>
    <scope>NUCLEOTIDE SEQUENCE [LARGE SCALE GENOMIC DNA]</scope>
    <source>
        <strain evidence="3">G3</strain>
    </source>
</reference>
<feature type="domain" description="DUF3447" evidence="2">
    <location>
        <begin position="206"/>
        <end position="283"/>
    </location>
</feature>
<reference evidence="3" key="1">
    <citation type="submission" date="2006-10" db="EMBL/GenBank/DDBJ databases">
        <authorList>
            <person name="Amadeo P."/>
            <person name="Zhao Q."/>
            <person name="Wortman J."/>
            <person name="Fraser-Liggett C."/>
            <person name="Carlton J."/>
        </authorList>
    </citation>
    <scope>NUCLEOTIDE SEQUENCE</scope>
    <source>
        <strain evidence="3">G3</strain>
    </source>
</reference>